<feature type="binding site" evidence="9">
    <location>
        <position position="63"/>
    </location>
    <ligand>
        <name>Ni(2+)</name>
        <dbReference type="ChEBI" id="CHEBI:49786"/>
    </ligand>
</feature>
<dbReference type="SUPFAM" id="SSF56762">
    <property type="entry name" value="HydB/Nqo4-like"/>
    <property type="match status" value="1"/>
</dbReference>
<protein>
    <submittedName>
        <fullName evidence="12">Hydrogenase large subunit</fullName>
    </submittedName>
</protein>
<organism evidence="12 13">
    <name type="scientific">Candidatus Magnetoglobus multicellularis str. Araruama</name>
    <dbReference type="NCBI Taxonomy" id="890399"/>
    <lineage>
        <taxon>Bacteria</taxon>
        <taxon>Pseudomonadati</taxon>
        <taxon>Thermodesulfobacteriota</taxon>
        <taxon>Desulfobacteria</taxon>
        <taxon>Desulfobacterales</taxon>
        <taxon>Desulfobacteraceae</taxon>
        <taxon>Candidatus Magnetoglobus</taxon>
    </lineage>
</organism>
<feature type="region of interest" description="Disordered" evidence="11">
    <location>
        <begin position="458"/>
        <end position="479"/>
    </location>
</feature>
<comment type="subcellular location">
    <subcellularLocation>
        <location evidence="2">Periplasm</location>
    </subcellularLocation>
</comment>
<gene>
    <name evidence="12" type="ORF">OMM_01675</name>
</gene>
<dbReference type="InterPro" id="IPR001501">
    <property type="entry name" value="Ni-dep_hyd_lsu"/>
</dbReference>
<keyword evidence="5 9" id="KW-0533">Nickel</keyword>
<dbReference type="PANTHER" id="PTHR42958:SF2">
    <property type="entry name" value="UPTAKE HYDROGENASE LARGE SUBUNIT"/>
    <property type="match status" value="1"/>
</dbReference>
<dbReference type="EMBL" id="ATBP01000142">
    <property type="protein sequence ID" value="ETR72489.1"/>
    <property type="molecule type" value="Genomic_DNA"/>
</dbReference>
<feature type="binding site" evidence="9">
    <location>
        <position position="63"/>
    </location>
    <ligand>
        <name>Fe cation</name>
        <dbReference type="ChEBI" id="CHEBI:24875"/>
    </ligand>
</feature>
<keyword evidence="9" id="KW-0408">Iron</keyword>
<keyword evidence="6 9" id="KW-0479">Metal-binding</keyword>
<evidence type="ECO:0000256" key="5">
    <source>
        <dbReference type="ARBA" id="ARBA00022596"/>
    </source>
</evidence>
<dbReference type="InterPro" id="IPR050867">
    <property type="entry name" value="NiFe/NiFeSe_hydrgnase_LSU"/>
</dbReference>
<comment type="cofactor">
    <cofactor evidence="1 9">
        <name>Ni(2+)</name>
        <dbReference type="ChEBI" id="CHEBI:49786"/>
    </cofactor>
</comment>
<accession>A0A1V1PC52</accession>
<evidence type="ECO:0000256" key="1">
    <source>
        <dbReference type="ARBA" id="ARBA00001967"/>
    </source>
</evidence>
<evidence type="ECO:0000256" key="4">
    <source>
        <dbReference type="ARBA" id="ARBA00011771"/>
    </source>
</evidence>
<feature type="binding site" evidence="9">
    <location>
        <position position="498"/>
    </location>
    <ligand>
        <name>Mg(2+)</name>
        <dbReference type="ChEBI" id="CHEBI:18420"/>
    </ligand>
</feature>
<evidence type="ECO:0000256" key="9">
    <source>
        <dbReference type="PIRSR" id="PIRSR601501-1"/>
    </source>
</evidence>
<dbReference type="GO" id="GO:0016151">
    <property type="term" value="F:nickel cation binding"/>
    <property type="evidence" value="ECO:0007669"/>
    <property type="project" value="InterPro"/>
</dbReference>
<feature type="binding site" evidence="9">
    <location>
        <position position="495"/>
    </location>
    <ligand>
        <name>Ni(2+)</name>
        <dbReference type="ChEBI" id="CHEBI:49786"/>
    </ligand>
</feature>
<evidence type="ECO:0000256" key="7">
    <source>
        <dbReference type="ARBA" id="ARBA00022764"/>
    </source>
</evidence>
<evidence type="ECO:0000256" key="3">
    <source>
        <dbReference type="ARBA" id="ARBA00009292"/>
    </source>
</evidence>
<proteinExistence type="inferred from homology"/>
<dbReference type="GO" id="GO:0042597">
    <property type="term" value="C:periplasmic space"/>
    <property type="evidence" value="ECO:0007669"/>
    <property type="project" value="UniProtKB-SubCell"/>
</dbReference>
<dbReference type="InterPro" id="IPR029014">
    <property type="entry name" value="NiFe-Hase_large"/>
</dbReference>
<feature type="binding site" evidence="9">
    <location>
        <position position="41"/>
    </location>
    <ligand>
        <name>Mg(2+)</name>
        <dbReference type="ChEBI" id="CHEBI:18420"/>
    </ligand>
</feature>
<comment type="caution">
    <text evidence="12">The sequence shown here is derived from an EMBL/GenBank/DDBJ whole genome shotgun (WGS) entry which is preliminary data.</text>
</comment>
<evidence type="ECO:0000256" key="8">
    <source>
        <dbReference type="ARBA" id="ARBA00023002"/>
    </source>
</evidence>
<keyword evidence="7" id="KW-0574">Periplasm</keyword>
<evidence type="ECO:0000256" key="2">
    <source>
        <dbReference type="ARBA" id="ARBA00004418"/>
    </source>
</evidence>
<comment type="subunit">
    <text evidence="4">Heterodimer of a large and a small subunit.</text>
</comment>
<dbReference type="FunFam" id="1.10.645.10:FF:000002">
    <property type="entry name" value="Hydrogenase 2 large subunit"/>
    <property type="match status" value="1"/>
</dbReference>
<evidence type="ECO:0000313" key="13">
    <source>
        <dbReference type="Proteomes" id="UP000189670"/>
    </source>
</evidence>
<sequence length="501" mass="55353">MKTIHIDPITRIEGHLAIRTEIESNLVTKAYSAGEMFRGFEIILQGRDPMDAQQITQRICGVCPISHGVASILAQDMAYAIHPPENGRLMRNILQAANYIQSHIIHFYHLSAPDFVDIKAINNYQGKDPALKNLKAWVETQLASKSLYPAAPFLPTYDAKYIEDSELNFLAIKHYLDAFKMRRMAHKLGALLGGKLPHSPGLIPGGITENITAYKIASIRSLLAQLQHFIDTAYIPDVLEVANAFHEYFDMGKGYGNFLAYGVFAESNGKATYLPSGCLQGDTLTEVNIDKITEDVQYSYYSSASGLKPQRSETVPAPDKNDAYSWIKAPRYDGQVMEVGPLARMMVAYHRNHSPAKQLIDSILSGINKAPADLISMSGRHAARAIECKLIADHCSQWIDQLVPGKPVCKDFEIPKSARGIGLTEAPRGALGHWLEIDNYKISHYQCVVPTTWNCSPRDDKGNPGAVEKALEGTPVADPDNPIEPVRVVRSFDPCIACAVH</sequence>
<dbReference type="Proteomes" id="UP000189670">
    <property type="component" value="Unassembled WGS sequence"/>
</dbReference>
<keyword evidence="8 10" id="KW-0560">Oxidoreductase</keyword>
<evidence type="ECO:0000313" key="12">
    <source>
        <dbReference type="EMBL" id="ETR72489.1"/>
    </source>
</evidence>
<evidence type="ECO:0000256" key="10">
    <source>
        <dbReference type="RuleBase" id="RU003896"/>
    </source>
</evidence>
<dbReference type="GO" id="GO:0008901">
    <property type="term" value="F:ferredoxin hydrogenase activity"/>
    <property type="evidence" value="ECO:0007669"/>
    <property type="project" value="InterPro"/>
</dbReference>
<dbReference type="PROSITE" id="PS00507">
    <property type="entry name" value="NI_HGENASE_L_1"/>
    <property type="match status" value="1"/>
</dbReference>
<feature type="binding site" evidence="9">
    <location>
        <position position="501"/>
    </location>
    <ligand>
        <name>Mg(2+)</name>
        <dbReference type="ChEBI" id="CHEBI:18420"/>
    </ligand>
</feature>
<feature type="binding site" evidence="9">
    <location>
        <position position="60"/>
    </location>
    <ligand>
        <name>Ni(2+)</name>
        <dbReference type="ChEBI" id="CHEBI:49786"/>
    </ligand>
</feature>
<comment type="cofactor">
    <cofactor evidence="9">
        <name>Fe cation</name>
        <dbReference type="ChEBI" id="CHEBI:24875"/>
    </cofactor>
</comment>
<evidence type="ECO:0000256" key="6">
    <source>
        <dbReference type="ARBA" id="ARBA00022723"/>
    </source>
</evidence>
<dbReference type="PROSITE" id="PS00508">
    <property type="entry name" value="NI_HGENASE_L_2"/>
    <property type="match status" value="1"/>
</dbReference>
<evidence type="ECO:0000256" key="11">
    <source>
        <dbReference type="SAM" id="MobiDB-lite"/>
    </source>
</evidence>
<name>A0A1V1PC52_9BACT</name>
<dbReference type="NCBIfam" id="NF033181">
    <property type="entry name" value="NiFeSe_hydrog"/>
    <property type="match status" value="1"/>
</dbReference>
<reference evidence="13" key="1">
    <citation type="submission" date="2012-11" db="EMBL/GenBank/DDBJ databases">
        <authorList>
            <person name="Lucero-Rivera Y.E."/>
            <person name="Tovar-Ramirez D."/>
        </authorList>
    </citation>
    <scope>NUCLEOTIDE SEQUENCE [LARGE SCALE GENOMIC DNA]</scope>
    <source>
        <strain evidence="13">Araruama</strain>
    </source>
</reference>
<dbReference type="PANTHER" id="PTHR42958">
    <property type="entry name" value="HYDROGENASE-2 LARGE CHAIN"/>
    <property type="match status" value="1"/>
</dbReference>
<keyword evidence="9" id="KW-0460">Magnesium</keyword>
<dbReference type="AlphaFoldDB" id="A0A1V1PC52"/>
<dbReference type="InterPro" id="IPR018194">
    <property type="entry name" value="Ni-dep_hyd_lsu_Ni_BS"/>
</dbReference>
<dbReference type="Gene3D" id="1.10.645.10">
    <property type="entry name" value="Cytochrome-c3 Hydrogenase, chain B"/>
    <property type="match status" value="1"/>
</dbReference>
<comment type="similarity">
    <text evidence="3 10">Belongs to the [NiFe]/[NiFeSe] hydrogenase large subunit family.</text>
</comment>
<dbReference type="Pfam" id="PF00374">
    <property type="entry name" value="NiFeSe_Hases"/>
    <property type="match status" value="1"/>
</dbReference>